<protein>
    <recommendedName>
        <fullName evidence="2">HicA protein</fullName>
    </recommendedName>
</protein>
<sequence>MDYDELVDLLGHAGNSTKCSELIAWLEAAGFTVKKGNSGNHYVFTHTGIRDSGFTTSSFACEHGRRPIVKRPYIKNKILNGVVKKYEAELRTFLE</sequence>
<name>A0A3B0YL08_9ZZZZ</name>
<reference evidence="1" key="1">
    <citation type="submission" date="2018-06" db="EMBL/GenBank/DDBJ databases">
        <authorList>
            <person name="Zhirakovskaya E."/>
        </authorList>
    </citation>
    <scope>NUCLEOTIDE SEQUENCE</scope>
</reference>
<accession>A0A3B0YL08</accession>
<dbReference type="AlphaFoldDB" id="A0A3B0YL08"/>
<evidence type="ECO:0000313" key="1">
    <source>
        <dbReference type="EMBL" id="VAW77320.1"/>
    </source>
</evidence>
<evidence type="ECO:0008006" key="2">
    <source>
        <dbReference type="Google" id="ProtNLM"/>
    </source>
</evidence>
<dbReference type="SUPFAM" id="SSF54786">
    <property type="entry name" value="YcfA/nrd intein domain"/>
    <property type="match status" value="1"/>
</dbReference>
<dbReference type="EMBL" id="UOFL01000129">
    <property type="protein sequence ID" value="VAW77320.1"/>
    <property type="molecule type" value="Genomic_DNA"/>
</dbReference>
<organism evidence="1">
    <name type="scientific">hydrothermal vent metagenome</name>
    <dbReference type="NCBI Taxonomy" id="652676"/>
    <lineage>
        <taxon>unclassified sequences</taxon>
        <taxon>metagenomes</taxon>
        <taxon>ecological metagenomes</taxon>
    </lineage>
</organism>
<proteinExistence type="predicted"/>
<gene>
    <name evidence="1" type="ORF">MNBD_GAMMA12-3175</name>
</gene>